<keyword evidence="4" id="KW-1185">Reference proteome</keyword>
<dbReference type="InterPro" id="IPR040921">
    <property type="entry name" value="Peptidase_S66C"/>
</dbReference>
<accession>A0A2K9NV94</accession>
<evidence type="ECO:0000256" key="2">
    <source>
        <dbReference type="ARBA" id="ARBA00022801"/>
    </source>
</evidence>
<dbReference type="Pfam" id="PF02016">
    <property type="entry name" value="Peptidase_S66"/>
    <property type="match status" value="1"/>
</dbReference>
<dbReference type="SUPFAM" id="SSF141986">
    <property type="entry name" value="LD-carboxypeptidase A C-terminal domain-like"/>
    <property type="match status" value="1"/>
</dbReference>
<dbReference type="PANTHER" id="PTHR30237">
    <property type="entry name" value="MURAMOYLTETRAPEPTIDE CARBOXYPEPTIDASE"/>
    <property type="match status" value="1"/>
</dbReference>
<gene>
    <name evidence="3" type="ORF">C0V70_15270</name>
</gene>
<dbReference type="Pfam" id="PF17676">
    <property type="entry name" value="Peptidase_S66C"/>
    <property type="match status" value="1"/>
</dbReference>
<dbReference type="KEGG" id="bsto:C0V70_15270"/>
<dbReference type="InterPro" id="IPR029062">
    <property type="entry name" value="Class_I_gatase-like"/>
</dbReference>
<evidence type="ECO:0000313" key="3">
    <source>
        <dbReference type="EMBL" id="AUN99443.1"/>
    </source>
</evidence>
<dbReference type="PANTHER" id="PTHR30237:SF5">
    <property type="entry name" value="CARBOXYPEPTIDASE VC_A0337-RELATED"/>
    <property type="match status" value="1"/>
</dbReference>
<name>A0A2K9NV94_BACTC</name>
<proteinExistence type="inferred from homology"/>
<dbReference type="Proteomes" id="UP000235584">
    <property type="component" value="Chromosome"/>
</dbReference>
<protein>
    <submittedName>
        <fullName evidence="3">LD-carboxypeptidase</fullName>
    </submittedName>
</protein>
<evidence type="ECO:0000313" key="4">
    <source>
        <dbReference type="Proteomes" id="UP000235584"/>
    </source>
</evidence>
<sequence>MRGFFLSRFDFDRLIYSYIVLLFSFNKIRLVMQKEILKPLALKKGSTLGIFTPSSPGYLWNEGLFLNGLENLKKLGFKVKLGRITSQRNEQGYRSGSGEERAEEFMELIKDPEIDGLVSTIGGSNSSSMIPYLDYDLIREKRKFICGFSDVTSLHMAILKFAGLKTIYGPSVMCWFGEWPDGVEESSEWFLDVAIRHKMGQRNIACPTRWSNHKRRWDNDEWRTLPRIWNKNEGWRVLNPGVAKAPILALNLNTLVSAAGTNYWPDINGKILLLEDMEASMSRTERHLRHLSFLGVFDQIAGLVIGKPEFYNQEGAPFGYEQLFMEIIGKRSYPIISNFDCGHCIPMISIPQLSLVHIESKEPAHTHFSFLEGAVE</sequence>
<keyword evidence="2" id="KW-0378">Hydrolase</keyword>
<dbReference type="GO" id="GO:0004180">
    <property type="term" value="F:carboxypeptidase activity"/>
    <property type="evidence" value="ECO:0007669"/>
    <property type="project" value="UniProtKB-KW"/>
</dbReference>
<dbReference type="InterPro" id="IPR003507">
    <property type="entry name" value="S66_fam"/>
</dbReference>
<dbReference type="Gene3D" id="3.40.50.10740">
    <property type="entry name" value="Class I glutamine amidotransferase-like"/>
    <property type="match status" value="1"/>
</dbReference>
<reference evidence="3 4" key="1">
    <citation type="submission" date="2018-01" db="EMBL/GenBank/DDBJ databases">
        <title>Complete genome sequence of Bacteriovorax stolpii DSM12778.</title>
        <authorList>
            <person name="Tang B."/>
            <person name="Chang J."/>
        </authorList>
    </citation>
    <scope>NUCLEOTIDE SEQUENCE [LARGE SCALE GENOMIC DNA]</scope>
    <source>
        <strain evidence="3 4">DSM 12778</strain>
    </source>
</reference>
<dbReference type="InterPro" id="IPR027461">
    <property type="entry name" value="Carboxypeptidase_A_C_sf"/>
</dbReference>
<keyword evidence="3" id="KW-0121">Carboxypeptidase</keyword>
<dbReference type="PIRSF" id="PIRSF028757">
    <property type="entry name" value="LD-carboxypeptidase"/>
    <property type="match status" value="1"/>
</dbReference>
<keyword evidence="3" id="KW-0645">Protease</keyword>
<dbReference type="InterPro" id="IPR027478">
    <property type="entry name" value="LdcA_N"/>
</dbReference>
<dbReference type="InterPro" id="IPR040449">
    <property type="entry name" value="Peptidase_S66_N"/>
</dbReference>
<comment type="similarity">
    <text evidence="1">Belongs to the peptidase S66 family.</text>
</comment>
<evidence type="ECO:0000256" key="1">
    <source>
        <dbReference type="ARBA" id="ARBA00010233"/>
    </source>
</evidence>
<organism evidence="3 4">
    <name type="scientific">Bacteriovorax stolpii</name>
    <name type="common">Bdellovibrio stolpii</name>
    <dbReference type="NCBI Taxonomy" id="960"/>
    <lineage>
        <taxon>Bacteria</taxon>
        <taxon>Pseudomonadati</taxon>
        <taxon>Bdellovibrionota</taxon>
        <taxon>Bacteriovoracia</taxon>
        <taxon>Bacteriovoracales</taxon>
        <taxon>Bacteriovoracaceae</taxon>
        <taxon>Bacteriovorax</taxon>
    </lineage>
</organism>
<dbReference type="SUPFAM" id="SSF52317">
    <property type="entry name" value="Class I glutamine amidotransferase-like"/>
    <property type="match status" value="1"/>
</dbReference>
<dbReference type="AlphaFoldDB" id="A0A2K9NV94"/>
<dbReference type="Gene3D" id="3.50.30.60">
    <property type="entry name" value="LD-carboxypeptidase A C-terminal domain-like"/>
    <property type="match status" value="1"/>
</dbReference>
<dbReference type="CDD" id="cd07062">
    <property type="entry name" value="Peptidase_S66_mccF_like"/>
    <property type="match status" value="1"/>
</dbReference>
<dbReference type="EMBL" id="CP025704">
    <property type="protein sequence ID" value="AUN99443.1"/>
    <property type="molecule type" value="Genomic_DNA"/>
</dbReference>